<dbReference type="Proteomes" id="UP000777482">
    <property type="component" value="Unassembled WGS sequence"/>
</dbReference>
<feature type="compositionally biased region" description="Polar residues" evidence="6">
    <location>
        <begin position="23"/>
        <end position="41"/>
    </location>
</feature>
<dbReference type="AlphaFoldDB" id="A0A9P6W0J7"/>
<comment type="caution">
    <text evidence="7">The sequence shown here is derived from an EMBL/GenBank/DDBJ whole genome shotgun (WGS) entry which is preliminary data.</text>
</comment>
<keyword evidence="3" id="KW-0690">Ribosome biogenesis</keyword>
<keyword evidence="8" id="KW-1185">Reference proteome</keyword>
<comment type="similarity">
    <text evidence="2">Belongs to the EBP2 family.</text>
</comment>
<protein>
    <submittedName>
        <fullName evidence="7">Uncharacterized protein</fullName>
    </submittedName>
</protein>
<dbReference type="PANTHER" id="PTHR13028:SF0">
    <property type="entry name" value="RRNA-PROCESSING PROTEIN EBP2-RELATED"/>
    <property type="match status" value="1"/>
</dbReference>
<evidence type="ECO:0000256" key="5">
    <source>
        <dbReference type="ARBA" id="ARBA00023242"/>
    </source>
</evidence>
<dbReference type="GO" id="GO:0042273">
    <property type="term" value="P:ribosomal large subunit biogenesis"/>
    <property type="evidence" value="ECO:0007669"/>
    <property type="project" value="TreeGrafter"/>
</dbReference>
<dbReference type="GO" id="GO:0034399">
    <property type="term" value="C:nuclear periphery"/>
    <property type="evidence" value="ECO:0007669"/>
    <property type="project" value="TreeGrafter"/>
</dbReference>
<evidence type="ECO:0000256" key="1">
    <source>
        <dbReference type="ARBA" id="ARBA00004604"/>
    </source>
</evidence>
<dbReference type="OrthoDB" id="443772at2759"/>
<comment type="subcellular location">
    <subcellularLocation>
        <location evidence="1">Nucleus</location>
        <location evidence="1">Nucleolus</location>
    </subcellularLocation>
</comment>
<feature type="region of interest" description="Disordered" evidence="6">
    <location>
        <begin position="1"/>
        <end position="141"/>
    </location>
</feature>
<dbReference type="PANTHER" id="PTHR13028">
    <property type="entry name" value="RRNA PROCESSING PROTEIN EBNA1-BINDING PROTEIN-RELATED"/>
    <property type="match status" value="1"/>
</dbReference>
<dbReference type="GO" id="GO:0030687">
    <property type="term" value="C:preribosome, large subunit precursor"/>
    <property type="evidence" value="ECO:0007669"/>
    <property type="project" value="TreeGrafter"/>
</dbReference>
<reference evidence="7 8" key="1">
    <citation type="submission" date="2020-11" db="EMBL/GenBank/DDBJ databases">
        <title>Kefir isolates.</title>
        <authorList>
            <person name="Marcisauskas S."/>
            <person name="Kim Y."/>
            <person name="Blasche S."/>
        </authorList>
    </citation>
    <scope>NUCLEOTIDE SEQUENCE [LARGE SCALE GENOMIC DNA]</scope>
    <source>
        <strain evidence="7 8">KR</strain>
    </source>
</reference>
<evidence type="ECO:0000256" key="2">
    <source>
        <dbReference type="ARBA" id="ARBA00007336"/>
    </source>
</evidence>
<proteinExistence type="inferred from homology"/>
<gene>
    <name evidence="7" type="ORF">C6P46_004543</name>
</gene>
<feature type="compositionally biased region" description="Basic and acidic residues" evidence="6">
    <location>
        <begin position="263"/>
        <end position="292"/>
    </location>
</feature>
<evidence type="ECO:0000313" key="8">
    <source>
        <dbReference type="Proteomes" id="UP000777482"/>
    </source>
</evidence>
<organism evidence="7 8">
    <name type="scientific">Rhodotorula mucilaginosa</name>
    <name type="common">Yeast</name>
    <name type="synonym">Rhodotorula rubra</name>
    <dbReference type="NCBI Taxonomy" id="5537"/>
    <lineage>
        <taxon>Eukaryota</taxon>
        <taxon>Fungi</taxon>
        <taxon>Dikarya</taxon>
        <taxon>Basidiomycota</taxon>
        <taxon>Pucciniomycotina</taxon>
        <taxon>Microbotryomycetes</taxon>
        <taxon>Sporidiobolales</taxon>
        <taxon>Sporidiobolaceae</taxon>
        <taxon>Rhodotorula</taxon>
    </lineage>
</organism>
<feature type="compositionally biased region" description="Acidic residues" evidence="6">
    <location>
        <begin position="99"/>
        <end position="138"/>
    </location>
</feature>
<keyword evidence="5" id="KW-0539">Nucleus</keyword>
<dbReference type="GO" id="GO:0006364">
    <property type="term" value="P:rRNA processing"/>
    <property type="evidence" value="ECO:0007669"/>
    <property type="project" value="TreeGrafter"/>
</dbReference>
<feature type="compositionally biased region" description="Acidic residues" evidence="6">
    <location>
        <begin position="42"/>
        <end position="71"/>
    </location>
</feature>
<evidence type="ECO:0000256" key="4">
    <source>
        <dbReference type="ARBA" id="ARBA00023054"/>
    </source>
</evidence>
<dbReference type="InterPro" id="IPR008610">
    <property type="entry name" value="Ebp2"/>
</dbReference>
<keyword evidence="4" id="KW-0175">Coiled coil</keyword>
<sequence length="430" mass="46655">MAKKTAARRSSAGGDAPVKLASPITTSTTSAKPLPISQASDNESDAEEDGDLSDEDEDEDDEQGDESEDVTPEALERMMQLLGDDVDAAELGLLSGMTAEDDDDDDDDEDDEDDEDEEDEEEDDSEDDDDDVLEEGDSEMIPYEAIQDADQEDLVPVEKTTVNDKVALERVLASFKTDAGFFDTLTLTNPKPLNVPDANNDLERELEFYKQSLWAAMHAESLFEKASLPFHRPTDYFAEMVKTDAHMAQIRQSLLDEQAGMKASEDARKLRDAKKFGKKVQHERLRERERDKKAIGEKLDSLKKKRKGDSSFGNEDFEVALEDALASGASSNANKKRKPNESERPGRAKRGLSRDSRDKKYGFGGGKDGGRRGKQNNDREDGERGSGAFGGGGGGRGGGRGGRGGGGRGGGRGGGARGGAAKRPGKSRRH</sequence>
<dbReference type="GO" id="GO:0005730">
    <property type="term" value="C:nucleolus"/>
    <property type="evidence" value="ECO:0007669"/>
    <property type="project" value="UniProtKB-SubCell"/>
</dbReference>
<feature type="compositionally biased region" description="Gly residues" evidence="6">
    <location>
        <begin position="385"/>
        <end position="418"/>
    </location>
</feature>
<accession>A0A9P6W0J7</accession>
<dbReference type="EMBL" id="PUHQ01000043">
    <property type="protein sequence ID" value="KAG0660518.1"/>
    <property type="molecule type" value="Genomic_DNA"/>
</dbReference>
<evidence type="ECO:0000313" key="7">
    <source>
        <dbReference type="EMBL" id="KAG0660518.1"/>
    </source>
</evidence>
<name>A0A9P6W0J7_RHOMI</name>
<feature type="region of interest" description="Disordered" evidence="6">
    <location>
        <begin position="259"/>
        <end position="292"/>
    </location>
</feature>
<evidence type="ECO:0000256" key="6">
    <source>
        <dbReference type="SAM" id="MobiDB-lite"/>
    </source>
</evidence>
<dbReference type="Pfam" id="PF05890">
    <property type="entry name" value="Ebp2"/>
    <property type="match status" value="1"/>
</dbReference>
<feature type="compositionally biased region" description="Basic and acidic residues" evidence="6">
    <location>
        <begin position="368"/>
        <end position="384"/>
    </location>
</feature>
<feature type="region of interest" description="Disordered" evidence="6">
    <location>
        <begin position="326"/>
        <end position="430"/>
    </location>
</feature>
<evidence type="ECO:0000256" key="3">
    <source>
        <dbReference type="ARBA" id="ARBA00022517"/>
    </source>
</evidence>
<feature type="compositionally biased region" description="Basic and acidic residues" evidence="6">
    <location>
        <begin position="339"/>
        <end position="361"/>
    </location>
</feature>